<keyword evidence="6" id="KW-0449">Lipoprotein</keyword>
<protein>
    <recommendedName>
        <fullName evidence="9">Lipoprotein</fullName>
    </recommendedName>
</protein>
<dbReference type="GO" id="GO:0009279">
    <property type="term" value="C:cell outer membrane"/>
    <property type="evidence" value="ECO:0007669"/>
    <property type="project" value="UniProtKB-SubCell"/>
</dbReference>
<comment type="subcellular location">
    <subcellularLocation>
        <location evidence="1">Cell outer membrane</location>
        <topology evidence="1">Lipid-anchor</topology>
    </subcellularLocation>
</comment>
<keyword evidence="3" id="KW-0472">Membrane</keyword>
<evidence type="ECO:0000256" key="6">
    <source>
        <dbReference type="ARBA" id="ARBA00023288"/>
    </source>
</evidence>
<gene>
    <name evidence="8" type="ORF">BALG_00111</name>
</gene>
<feature type="compositionally biased region" description="Basic and acidic residues" evidence="7">
    <location>
        <begin position="70"/>
        <end position="90"/>
    </location>
</feature>
<dbReference type="HOGENOM" id="CLU_2435102_0_0_5"/>
<name>A0A0E1X9T9_9HYPH</name>
<evidence type="ECO:0000256" key="7">
    <source>
        <dbReference type="SAM" id="MobiDB-lite"/>
    </source>
</evidence>
<organism evidence="8">
    <name type="scientific">Brucella pinnipedialis M292/94/1</name>
    <dbReference type="NCBI Taxonomy" id="520462"/>
    <lineage>
        <taxon>Bacteria</taxon>
        <taxon>Pseudomonadati</taxon>
        <taxon>Pseudomonadota</taxon>
        <taxon>Alphaproteobacteria</taxon>
        <taxon>Hyphomicrobiales</taxon>
        <taxon>Brucellaceae</taxon>
        <taxon>Brucella/Ochrobactrum group</taxon>
        <taxon>Brucella</taxon>
    </lineage>
</organism>
<keyword evidence="5" id="KW-0998">Cell outer membrane</keyword>
<dbReference type="InterPro" id="IPR032831">
    <property type="entry name" value="LptM_cons"/>
</dbReference>
<evidence type="ECO:0000256" key="4">
    <source>
        <dbReference type="ARBA" id="ARBA00023139"/>
    </source>
</evidence>
<dbReference type="Pfam" id="PF13627">
    <property type="entry name" value="LptM_cons"/>
    <property type="match status" value="1"/>
</dbReference>
<keyword evidence="4" id="KW-0564">Palmitate</keyword>
<reference evidence="8" key="1">
    <citation type="submission" date="2009-01" db="EMBL/GenBank/DDBJ databases">
        <title>The Genome Sequence of Brucella pinnipedialis M292/94/1.</title>
        <authorList>
            <consortium name="The Broad Institute Genome Sequencing Platform"/>
            <person name="Ward D."/>
            <person name="Young S.K."/>
            <person name="Kodira C.D."/>
            <person name="Zeng Q."/>
            <person name="Koehrsen M."/>
            <person name="Alvarado L."/>
            <person name="Berlin A."/>
            <person name="Borenstein D."/>
            <person name="Chen Z."/>
            <person name="Engels R."/>
            <person name="Freedman E."/>
            <person name="Gellesch M."/>
            <person name="Goldberg J."/>
            <person name="Griggs A."/>
            <person name="Gujja S."/>
            <person name="Heiman D."/>
            <person name="Hepburn T."/>
            <person name="Howarth C."/>
            <person name="Jen D."/>
            <person name="Larson L."/>
            <person name="Lewis B."/>
            <person name="Mehta T."/>
            <person name="Park D."/>
            <person name="Pearson M."/>
            <person name="Roberts A."/>
            <person name="Saif S."/>
            <person name="Shea T."/>
            <person name="Shenoy N."/>
            <person name="Sisk P."/>
            <person name="Stolte C."/>
            <person name="Sykes S."/>
            <person name="Walk T."/>
            <person name="White J."/>
            <person name="Yandava C."/>
            <person name="Whatmore A.M."/>
            <person name="Perrett L.L."/>
            <person name="O'Callaghan D."/>
            <person name="Nusbaum C."/>
            <person name="Galagan J."/>
            <person name="Birren B."/>
        </authorList>
    </citation>
    <scope>NUCLEOTIDE SEQUENCE [LARGE SCALE GENOMIC DNA]</scope>
    <source>
        <strain evidence="8">M292/94/1</strain>
    </source>
</reference>
<proteinExistence type="predicted"/>
<evidence type="ECO:0000313" key="8">
    <source>
        <dbReference type="EMBL" id="EEZ29992.1"/>
    </source>
</evidence>
<evidence type="ECO:0008006" key="9">
    <source>
        <dbReference type="Google" id="ProtNLM"/>
    </source>
</evidence>
<dbReference type="Proteomes" id="UP000004659">
    <property type="component" value="Unassembled WGS sequence"/>
</dbReference>
<keyword evidence="2" id="KW-0732">Signal</keyword>
<evidence type="ECO:0000256" key="3">
    <source>
        <dbReference type="ARBA" id="ARBA00023136"/>
    </source>
</evidence>
<feature type="region of interest" description="Disordered" evidence="7">
    <location>
        <begin position="63"/>
        <end position="90"/>
    </location>
</feature>
<accession>A0A0E1X9T9</accession>
<dbReference type="AlphaFoldDB" id="A0A0E1X9T9"/>
<evidence type="ECO:0000256" key="1">
    <source>
        <dbReference type="ARBA" id="ARBA00004459"/>
    </source>
</evidence>
<sequence>MWNHPPRDDSTFGQFGLDLSPQIKFREPMPMTGRTAISSMLLIAALSLTLAACGRKGPLELPPSAVVTDDQGHTQEKPKEDKPFILDKIL</sequence>
<dbReference type="EMBL" id="EQ999546">
    <property type="protein sequence ID" value="EEZ29992.1"/>
    <property type="molecule type" value="Genomic_DNA"/>
</dbReference>
<evidence type="ECO:0000256" key="5">
    <source>
        <dbReference type="ARBA" id="ARBA00023237"/>
    </source>
</evidence>
<evidence type="ECO:0000256" key="2">
    <source>
        <dbReference type="ARBA" id="ARBA00022729"/>
    </source>
</evidence>
<dbReference type="NCBIfam" id="NF047847">
    <property type="entry name" value="SS_mature_LptM"/>
    <property type="match status" value="1"/>
</dbReference>